<feature type="domain" description="DUF4124" evidence="2">
    <location>
        <begin position="21"/>
        <end position="65"/>
    </location>
</feature>
<proteinExistence type="predicted"/>
<sequence>MKRHLCLSLIIAATTLTTPGAFAGSDIVKCVDGAGHVTLTDQACDANTATVQLASTVVREEAPRAETHPLAVEHVALPQPPVQRRHLAPRVKAKPMMRDVATLREARAHFLMLDSVPRQRLATLD</sequence>
<accession>A0A7Y2JW42</accession>
<dbReference type="Pfam" id="PF13511">
    <property type="entry name" value="DUF4124"/>
    <property type="match status" value="1"/>
</dbReference>
<feature type="chain" id="PRO_5031572086" evidence="1">
    <location>
        <begin position="24"/>
        <end position="125"/>
    </location>
</feature>
<dbReference type="RefSeq" id="WP_171081202.1">
    <property type="nucleotide sequence ID" value="NZ_JABAIV010000001.1"/>
</dbReference>
<evidence type="ECO:0000313" key="3">
    <source>
        <dbReference type="EMBL" id="NNG22127.1"/>
    </source>
</evidence>
<protein>
    <submittedName>
        <fullName evidence="3">DUF4124 domain-containing protein</fullName>
    </submittedName>
</protein>
<dbReference type="InterPro" id="IPR025392">
    <property type="entry name" value="DUF4124"/>
</dbReference>
<keyword evidence="1" id="KW-0732">Signal</keyword>
<evidence type="ECO:0000256" key="1">
    <source>
        <dbReference type="SAM" id="SignalP"/>
    </source>
</evidence>
<reference evidence="3 4" key="1">
    <citation type="submission" date="2020-04" db="EMBL/GenBank/DDBJ databases">
        <title>Massilia sp. nov., a cold adapted bacteria isolated from Arctic soil.</title>
        <authorList>
            <person name="Son J."/>
            <person name="Ka J.-O."/>
        </authorList>
    </citation>
    <scope>NUCLEOTIDE SEQUENCE [LARGE SCALE GENOMIC DNA]</scope>
    <source>
        <strain evidence="3 4">ML15P13</strain>
    </source>
</reference>
<evidence type="ECO:0000313" key="4">
    <source>
        <dbReference type="Proteomes" id="UP000533905"/>
    </source>
</evidence>
<feature type="signal peptide" evidence="1">
    <location>
        <begin position="1"/>
        <end position="23"/>
    </location>
</feature>
<gene>
    <name evidence="3" type="ORF">HGB41_03820</name>
</gene>
<keyword evidence="4" id="KW-1185">Reference proteome</keyword>
<evidence type="ECO:0000259" key="2">
    <source>
        <dbReference type="Pfam" id="PF13511"/>
    </source>
</evidence>
<comment type="caution">
    <text evidence="3">The sequence shown here is derived from an EMBL/GenBank/DDBJ whole genome shotgun (WGS) entry which is preliminary data.</text>
</comment>
<organism evidence="3 4">
    <name type="scientific">Telluria aromaticivorans</name>
    <dbReference type="NCBI Taxonomy" id="2725995"/>
    <lineage>
        <taxon>Bacteria</taxon>
        <taxon>Pseudomonadati</taxon>
        <taxon>Pseudomonadota</taxon>
        <taxon>Betaproteobacteria</taxon>
        <taxon>Burkholderiales</taxon>
        <taxon>Oxalobacteraceae</taxon>
        <taxon>Telluria group</taxon>
        <taxon>Telluria</taxon>
    </lineage>
</organism>
<dbReference type="AlphaFoldDB" id="A0A7Y2JW42"/>
<name>A0A7Y2JW42_9BURK</name>
<dbReference type="EMBL" id="JABAIV010000001">
    <property type="protein sequence ID" value="NNG22127.1"/>
    <property type="molecule type" value="Genomic_DNA"/>
</dbReference>
<dbReference type="Proteomes" id="UP000533905">
    <property type="component" value="Unassembled WGS sequence"/>
</dbReference>